<keyword evidence="1" id="KW-1133">Transmembrane helix</keyword>
<reference evidence="2" key="1">
    <citation type="submission" date="2023-10" db="EMBL/GenBank/DDBJ databases">
        <title>Mycolicibacterium fortuitum clinical isolates causing pulmonary infections in humans.</title>
        <authorList>
            <person name="Mejia-Ponce P.M."/>
            <person name="Zenteno-Cuevas R."/>
            <person name="Licona-Cassani C."/>
        </authorList>
    </citation>
    <scope>NUCLEOTIDE SEQUENCE</scope>
    <source>
        <strain evidence="2">M8</strain>
    </source>
</reference>
<feature type="transmembrane region" description="Helical" evidence="1">
    <location>
        <begin position="6"/>
        <end position="27"/>
    </location>
</feature>
<proteinExistence type="predicted"/>
<keyword evidence="1" id="KW-0472">Membrane</keyword>
<keyword evidence="1" id="KW-0812">Transmembrane</keyword>
<dbReference type="AlphaFoldDB" id="A0AAE4VGX5"/>
<name>A0AAE4VGX5_MYCFO</name>
<gene>
    <name evidence="2" type="ORF">R4485_30010</name>
</gene>
<dbReference type="EMBL" id="JAWLVV010000039">
    <property type="protein sequence ID" value="MDV7294398.1"/>
    <property type="molecule type" value="Genomic_DNA"/>
</dbReference>
<accession>A0AAE4VGX5</accession>
<protein>
    <submittedName>
        <fullName evidence="2">Uncharacterized protein</fullName>
    </submittedName>
</protein>
<comment type="caution">
    <text evidence="2">The sequence shown here is derived from an EMBL/GenBank/DDBJ whole genome shotgun (WGS) entry which is preliminary data.</text>
</comment>
<evidence type="ECO:0000256" key="1">
    <source>
        <dbReference type="SAM" id="Phobius"/>
    </source>
</evidence>
<sequence>MIRETIVPIAWLVVALFIPAGVILGLFNEEPVAPGPITVQVGQP</sequence>
<evidence type="ECO:0000313" key="3">
    <source>
        <dbReference type="Proteomes" id="UP001186041"/>
    </source>
</evidence>
<dbReference type="Proteomes" id="UP001186041">
    <property type="component" value="Unassembled WGS sequence"/>
</dbReference>
<evidence type="ECO:0000313" key="2">
    <source>
        <dbReference type="EMBL" id="MDV7294398.1"/>
    </source>
</evidence>
<dbReference type="RefSeq" id="WP_317722635.1">
    <property type="nucleotide sequence ID" value="NZ_JAWLVK010000038.1"/>
</dbReference>
<organism evidence="2 3">
    <name type="scientific">Mycolicibacterium fortuitum</name>
    <name type="common">Mycobacterium fortuitum</name>
    <dbReference type="NCBI Taxonomy" id="1766"/>
    <lineage>
        <taxon>Bacteria</taxon>
        <taxon>Bacillati</taxon>
        <taxon>Actinomycetota</taxon>
        <taxon>Actinomycetes</taxon>
        <taxon>Mycobacteriales</taxon>
        <taxon>Mycobacteriaceae</taxon>
        <taxon>Mycolicibacterium</taxon>
    </lineage>
</organism>